<sequence length="51" mass="6300">MERHGFKRYLTFFSIAMFVFAFGKYRFNSIPHHDDIVVYFRVQVYDKSKFL</sequence>
<evidence type="ECO:0000256" key="1">
    <source>
        <dbReference type="SAM" id="Phobius"/>
    </source>
</evidence>
<dbReference type="PATRIC" id="fig|1423816.3.peg.1583"/>
<comment type="caution">
    <text evidence="2">The sequence shown here is derived from an EMBL/GenBank/DDBJ whole genome shotgun (WGS) entry which is preliminary data.</text>
</comment>
<name>A0A0R1EWG2_LACZE</name>
<keyword evidence="1" id="KW-1133">Transmembrane helix</keyword>
<reference evidence="2 3" key="1">
    <citation type="journal article" date="2015" name="Genome Announc.">
        <title>Expanding the biotechnology potential of lactobacilli through comparative genomics of 213 strains and associated genera.</title>
        <authorList>
            <person name="Sun Z."/>
            <person name="Harris H.M."/>
            <person name="McCann A."/>
            <person name="Guo C."/>
            <person name="Argimon S."/>
            <person name="Zhang W."/>
            <person name="Yang X."/>
            <person name="Jeffery I.B."/>
            <person name="Cooney J.C."/>
            <person name="Kagawa T.F."/>
            <person name="Liu W."/>
            <person name="Song Y."/>
            <person name="Salvetti E."/>
            <person name="Wrobel A."/>
            <person name="Rasinkangas P."/>
            <person name="Parkhill J."/>
            <person name="Rea M.C."/>
            <person name="O'Sullivan O."/>
            <person name="Ritari J."/>
            <person name="Douillard F.P."/>
            <person name="Paul Ross R."/>
            <person name="Yang R."/>
            <person name="Briner A.E."/>
            <person name="Felis G.E."/>
            <person name="de Vos W.M."/>
            <person name="Barrangou R."/>
            <person name="Klaenhammer T.R."/>
            <person name="Caufield P.W."/>
            <person name="Cui Y."/>
            <person name="Zhang H."/>
            <person name="O'Toole P.W."/>
        </authorList>
    </citation>
    <scope>NUCLEOTIDE SEQUENCE [LARGE SCALE GENOMIC DNA]</scope>
    <source>
        <strain evidence="2 3">DSM 20178</strain>
    </source>
</reference>
<evidence type="ECO:0000313" key="2">
    <source>
        <dbReference type="EMBL" id="KRK13310.1"/>
    </source>
</evidence>
<accession>A0A0R1EWG2</accession>
<evidence type="ECO:0000313" key="3">
    <source>
        <dbReference type="Proteomes" id="UP000051984"/>
    </source>
</evidence>
<dbReference type="Proteomes" id="UP000051984">
    <property type="component" value="Unassembled WGS sequence"/>
</dbReference>
<organism evidence="2 3">
    <name type="scientific">Lacticaseibacillus zeae DSM 20178 = KCTC 3804</name>
    <dbReference type="NCBI Taxonomy" id="1423816"/>
    <lineage>
        <taxon>Bacteria</taxon>
        <taxon>Bacillati</taxon>
        <taxon>Bacillota</taxon>
        <taxon>Bacilli</taxon>
        <taxon>Lactobacillales</taxon>
        <taxon>Lactobacillaceae</taxon>
        <taxon>Lacticaseibacillus</taxon>
    </lineage>
</organism>
<dbReference type="EMBL" id="AZCT01000002">
    <property type="protein sequence ID" value="KRK13310.1"/>
    <property type="molecule type" value="Genomic_DNA"/>
</dbReference>
<keyword evidence="1" id="KW-0812">Transmembrane</keyword>
<keyword evidence="1" id="KW-0472">Membrane</keyword>
<protein>
    <submittedName>
        <fullName evidence="2">Uncharacterized protein</fullName>
    </submittedName>
</protein>
<gene>
    <name evidence="2" type="ORF">FD51_GL001516</name>
</gene>
<feature type="transmembrane region" description="Helical" evidence="1">
    <location>
        <begin position="6"/>
        <end position="23"/>
    </location>
</feature>
<dbReference type="AlphaFoldDB" id="A0A0R1EWG2"/>
<proteinExistence type="predicted"/>